<dbReference type="Gene3D" id="1.20.5.1700">
    <property type="match status" value="1"/>
</dbReference>
<gene>
    <name evidence="3" type="ORF">EVJ58_g4048</name>
</gene>
<evidence type="ECO:0000256" key="2">
    <source>
        <dbReference type="SAM" id="MobiDB-lite"/>
    </source>
</evidence>
<feature type="compositionally biased region" description="Polar residues" evidence="2">
    <location>
        <begin position="201"/>
        <end position="220"/>
    </location>
</feature>
<comment type="caution">
    <text evidence="3">The sequence shown here is derived from an EMBL/GenBank/DDBJ whole genome shotgun (WGS) entry which is preliminary data.</text>
</comment>
<feature type="compositionally biased region" description="Polar residues" evidence="2">
    <location>
        <begin position="564"/>
        <end position="587"/>
    </location>
</feature>
<feature type="coiled-coil region" evidence="1">
    <location>
        <begin position="227"/>
        <end position="271"/>
    </location>
</feature>
<name>A0A4Y9YKL3_9APHY</name>
<evidence type="ECO:0000313" key="4">
    <source>
        <dbReference type="Proteomes" id="UP000298390"/>
    </source>
</evidence>
<evidence type="ECO:0000313" key="3">
    <source>
        <dbReference type="EMBL" id="TFY62167.1"/>
    </source>
</evidence>
<protein>
    <submittedName>
        <fullName evidence="3">Uncharacterized protein</fullName>
    </submittedName>
</protein>
<feature type="compositionally biased region" description="Basic and acidic residues" evidence="2">
    <location>
        <begin position="363"/>
        <end position="372"/>
    </location>
</feature>
<reference evidence="3 4" key="1">
    <citation type="submission" date="2019-01" db="EMBL/GenBank/DDBJ databases">
        <title>Genome sequencing of the rare red list fungi Fomitopsis rosea.</title>
        <authorList>
            <person name="Buettner E."/>
            <person name="Kellner H."/>
        </authorList>
    </citation>
    <scope>NUCLEOTIDE SEQUENCE [LARGE SCALE GENOMIC DNA]</scope>
    <source>
        <strain evidence="3 4">DSM 105464</strain>
    </source>
</reference>
<feature type="compositionally biased region" description="Low complexity" evidence="2">
    <location>
        <begin position="61"/>
        <end position="85"/>
    </location>
</feature>
<feature type="region of interest" description="Disordered" evidence="2">
    <location>
        <begin position="46"/>
        <end position="133"/>
    </location>
</feature>
<dbReference type="EMBL" id="SEKV01000178">
    <property type="protein sequence ID" value="TFY62167.1"/>
    <property type="molecule type" value="Genomic_DNA"/>
</dbReference>
<feature type="region of interest" description="Disordered" evidence="2">
    <location>
        <begin position="299"/>
        <end position="322"/>
    </location>
</feature>
<feature type="region of interest" description="Disordered" evidence="2">
    <location>
        <begin position="344"/>
        <end position="412"/>
    </location>
</feature>
<feature type="region of interest" description="Disordered" evidence="2">
    <location>
        <begin position="158"/>
        <end position="220"/>
    </location>
</feature>
<dbReference type="Proteomes" id="UP000298390">
    <property type="component" value="Unassembled WGS sequence"/>
</dbReference>
<feature type="region of interest" description="Disordered" evidence="2">
    <location>
        <begin position="494"/>
        <end position="587"/>
    </location>
</feature>
<dbReference type="STRING" id="34475.A0A4Y9YKL3"/>
<accession>A0A4Y9YKL3</accession>
<dbReference type="AlphaFoldDB" id="A0A4Y9YKL3"/>
<evidence type="ECO:0000256" key="1">
    <source>
        <dbReference type="SAM" id="Coils"/>
    </source>
</evidence>
<feature type="compositionally biased region" description="Polar residues" evidence="2">
    <location>
        <begin position="113"/>
        <end position="123"/>
    </location>
</feature>
<feature type="compositionally biased region" description="Pro residues" evidence="2">
    <location>
        <begin position="512"/>
        <end position="523"/>
    </location>
</feature>
<sequence>MMAQSLDRRTLESMKRADLQRLCKDHGIKANLKTEALVDLLAHTLQPRPPRAAHPPPVQTRRASSLRTSSRTSSGSHLRGASSSSVIIHDTDDEEEQPEVPKGGSAPPESQRAPPSSQSSTASLPKKSRQTQYRLGVGRPILAGGSGARAITKSVSLTKTKRGKGSISVKPSEDVIEEEAEPAESGPVAGPSGTSHETEHGTSANAQPSDTLASNTRDDSSSVAQVIQPLKDQIVHLQSEVQRLTAQMTDVDNLKTEVAGLSIEVAMLRTKLADMATLEAEVHKLRDVTSNTGDRTVVSTTVQSTKSAGKTRATEVPDGAATSLDVPADTAAQDVQPHPEFTARVLGKHPRDSDDSQPTGLEDAGKGSDELFPRAGRPTRKRAKLSPHATGSSHGSGRTAGSPDSAPERGTVVTPSAPAFAIFTGPEEPLDSYLDPPPPTAHLSDLLELPPANTAIGRFGVNGTTATANAHENNAQPPNAFNFSFTTTAFHPLTSTPAGPYGDDGMPSFIYPEPPTSPTPTVPRSPTGGYVERAGGRRERNDIFDPRGRARSTASRDDSLPPSRASTSQAGPSSEGTINPSTLMSSTPLPTVIEQDVDAELMDDARTVSSSEVGHVFGLGQLPLQPETPALPMRRTMYGTELEGDTRFGDFGVEGVAAAGFWVGAAPRF</sequence>
<proteinExistence type="predicted"/>
<keyword evidence="1" id="KW-0175">Coiled coil</keyword>
<organism evidence="3 4">
    <name type="scientific">Rhodofomes roseus</name>
    <dbReference type="NCBI Taxonomy" id="34475"/>
    <lineage>
        <taxon>Eukaryota</taxon>
        <taxon>Fungi</taxon>
        <taxon>Dikarya</taxon>
        <taxon>Basidiomycota</taxon>
        <taxon>Agaricomycotina</taxon>
        <taxon>Agaricomycetes</taxon>
        <taxon>Polyporales</taxon>
        <taxon>Rhodofomes</taxon>
    </lineage>
</organism>
<feature type="compositionally biased region" description="Pro residues" evidence="2">
    <location>
        <begin position="47"/>
        <end position="58"/>
    </location>
</feature>
<feature type="compositionally biased region" description="Basic and acidic residues" evidence="2">
    <location>
        <begin position="534"/>
        <end position="559"/>
    </location>
</feature>